<dbReference type="SUPFAM" id="SSF103473">
    <property type="entry name" value="MFS general substrate transporter"/>
    <property type="match status" value="1"/>
</dbReference>
<keyword evidence="5 6" id="KW-0472">Membrane</keyword>
<dbReference type="PANTHER" id="PTHR43124:SF3">
    <property type="entry name" value="CHLORAMPHENICOL EFFLUX PUMP RV0191"/>
    <property type="match status" value="1"/>
</dbReference>
<feature type="transmembrane region" description="Helical" evidence="6">
    <location>
        <begin position="284"/>
        <end position="301"/>
    </location>
</feature>
<feature type="transmembrane region" description="Helical" evidence="6">
    <location>
        <begin position="170"/>
        <end position="188"/>
    </location>
</feature>
<dbReference type="RefSeq" id="WP_063821295.1">
    <property type="nucleotide sequence ID" value="NZ_JAAXOR010000003.1"/>
</dbReference>
<dbReference type="PROSITE" id="PS00216">
    <property type="entry name" value="SUGAR_TRANSPORT_1"/>
    <property type="match status" value="1"/>
</dbReference>
<evidence type="ECO:0000256" key="2">
    <source>
        <dbReference type="ARBA" id="ARBA00022475"/>
    </source>
</evidence>
<evidence type="ECO:0000256" key="6">
    <source>
        <dbReference type="SAM" id="Phobius"/>
    </source>
</evidence>
<feature type="domain" description="Major facilitator superfamily (MFS) profile" evidence="7">
    <location>
        <begin position="14"/>
        <end position="393"/>
    </location>
</feature>
<feature type="transmembrane region" description="Helical" evidence="6">
    <location>
        <begin position="307"/>
        <end position="331"/>
    </location>
</feature>
<evidence type="ECO:0000313" key="9">
    <source>
        <dbReference type="Proteomes" id="UP000215506"/>
    </source>
</evidence>
<dbReference type="Proteomes" id="UP000215506">
    <property type="component" value="Unassembled WGS sequence"/>
</dbReference>
<dbReference type="AlphaFoldDB" id="A0A231HFH6"/>
<dbReference type="InterPro" id="IPR036259">
    <property type="entry name" value="MFS_trans_sf"/>
</dbReference>
<feature type="transmembrane region" description="Helical" evidence="6">
    <location>
        <begin position="80"/>
        <end position="107"/>
    </location>
</feature>
<evidence type="ECO:0000256" key="1">
    <source>
        <dbReference type="ARBA" id="ARBA00004651"/>
    </source>
</evidence>
<feature type="transmembrane region" description="Helical" evidence="6">
    <location>
        <begin position="48"/>
        <end position="68"/>
    </location>
</feature>
<dbReference type="CDD" id="cd17324">
    <property type="entry name" value="MFS_NepI_like"/>
    <property type="match status" value="1"/>
</dbReference>
<dbReference type="InterPro" id="IPR005829">
    <property type="entry name" value="Sugar_transporter_CS"/>
</dbReference>
<dbReference type="InterPro" id="IPR020846">
    <property type="entry name" value="MFS_dom"/>
</dbReference>
<evidence type="ECO:0000256" key="4">
    <source>
        <dbReference type="ARBA" id="ARBA00022989"/>
    </source>
</evidence>
<dbReference type="InterPro" id="IPR050189">
    <property type="entry name" value="MFS_Efflux_Transporters"/>
</dbReference>
<dbReference type="PANTHER" id="PTHR43124">
    <property type="entry name" value="PURINE EFFLUX PUMP PBUE"/>
    <property type="match status" value="1"/>
</dbReference>
<keyword evidence="9" id="KW-1185">Reference proteome</keyword>
<feature type="transmembrane region" description="Helical" evidence="6">
    <location>
        <begin position="343"/>
        <end position="365"/>
    </location>
</feature>
<feature type="transmembrane region" description="Helical" evidence="6">
    <location>
        <begin position="14"/>
        <end position="36"/>
    </location>
</feature>
<evidence type="ECO:0000259" key="7">
    <source>
        <dbReference type="PROSITE" id="PS50850"/>
    </source>
</evidence>
<keyword evidence="2" id="KW-1003">Cell membrane</keyword>
<dbReference type="PROSITE" id="PS50850">
    <property type="entry name" value="MFS"/>
    <property type="match status" value="1"/>
</dbReference>
<name>A0A231HFH6_9NOCA</name>
<dbReference type="GO" id="GO:0005886">
    <property type="term" value="C:plasma membrane"/>
    <property type="evidence" value="ECO:0007669"/>
    <property type="project" value="UniProtKB-SubCell"/>
</dbReference>
<dbReference type="EMBL" id="NGAF01000001">
    <property type="protein sequence ID" value="OXR47568.1"/>
    <property type="molecule type" value="Genomic_DNA"/>
</dbReference>
<dbReference type="Pfam" id="PF07690">
    <property type="entry name" value="MFS_1"/>
    <property type="match status" value="1"/>
</dbReference>
<dbReference type="InterPro" id="IPR011701">
    <property type="entry name" value="MFS"/>
</dbReference>
<feature type="transmembrane region" description="Helical" evidence="6">
    <location>
        <begin position="209"/>
        <end position="230"/>
    </location>
</feature>
<protein>
    <submittedName>
        <fullName evidence="8">Purine efflux pump PbuE</fullName>
    </submittedName>
</protein>
<feature type="transmembrane region" description="Helical" evidence="6">
    <location>
        <begin position="371"/>
        <end position="393"/>
    </location>
</feature>
<gene>
    <name evidence="8" type="primary">pbuE_2</name>
    <name evidence="8" type="ORF">B7C42_00693</name>
</gene>
<evidence type="ECO:0000256" key="3">
    <source>
        <dbReference type="ARBA" id="ARBA00022692"/>
    </source>
</evidence>
<evidence type="ECO:0000313" key="8">
    <source>
        <dbReference type="EMBL" id="OXR47568.1"/>
    </source>
</evidence>
<dbReference type="Gene3D" id="1.20.1250.20">
    <property type="entry name" value="MFS general substrate transporter like domains"/>
    <property type="match status" value="1"/>
</dbReference>
<organism evidence="8 9">
    <name type="scientific">Nocardia cerradoensis</name>
    <dbReference type="NCBI Taxonomy" id="85688"/>
    <lineage>
        <taxon>Bacteria</taxon>
        <taxon>Bacillati</taxon>
        <taxon>Actinomycetota</taxon>
        <taxon>Actinomycetes</taxon>
        <taxon>Mycobacteriales</taxon>
        <taxon>Nocardiaceae</taxon>
        <taxon>Nocardia</taxon>
    </lineage>
</organism>
<feature type="transmembrane region" description="Helical" evidence="6">
    <location>
        <begin position="139"/>
        <end position="164"/>
    </location>
</feature>
<proteinExistence type="predicted"/>
<reference evidence="8 9" key="1">
    <citation type="submission" date="2017-07" db="EMBL/GenBank/DDBJ databases">
        <title>First draft Genome Sequence of Nocardia cerradoensis isolated from human infection.</title>
        <authorList>
            <person name="Carrasco G."/>
        </authorList>
    </citation>
    <scope>NUCLEOTIDE SEQUENCE [LARGE SCALE GENOMIC DNA]</scope>
    <source>
        <strain evidence="8 9">CNM20130759</strain>
    </source>
</reference>
<keyword evidence="3 6" id="KW-0812">Transmembrane</keyword>
<comment type="caution">
    <text evidence="8">The sequence shown here is derived from an EMBL/GenBank/DDBJ whole genome shotgun (WGS) entry which is preliminary data.</text>
</comment>
<dbReference type="GO" id="GO:0022857">
    <property type="term" value="F:transmembrane transporter activity"/>
    <property type="evidence" value="ECO:0007669"/>
    <property type="project" value="InterPro"/>
</dbReference>
<evidence type="ECO:0000256" key="5">
    <source>
        <dbReference type="ARBA" id="ARBA00023136"/>
    </source>
</evidence>
<accession>A0A231HFH6</accession>
<sequence>MTEPDSAVVSERRWLTVLAICGCFVGLDALVVSPLAPQITHSVHVSPRLGGLLVTAYALAYMIAAPIFGPLSDRWGRKRLMTAGLTVFAAGTVLTGFASGFAAIIVFRAISGLGAAILVPAILAFVSGAVAAERRGAAIGVIVGAMMGASVLGVPAGAFLAGIVSWEWTFWGIGIAAALLLVPLTRFVPHSAPAAAAPAGPLAIFAQQFRAALGNPAVLFTLLCTFLWTAGLQGMFANGGLFYASNFGLTTGWVGLALAGGGAMSVVGNIYGGRLADAVGRRRVIAVAALVAAASVLAFSLSTGSLVLAIVVQIVWGGAVGFGQSALTTLASELSPDARGTVLALNYSVQYGGMMAGTAAAAALLDGGSAFWSVGLLCGVCSLLVFPVVTLLLGRRTAVATPESSGAQPTPAGS</sequence>
<keyword evidence="4 6" id="KW-1133">Transmembrane helix</keyword>
<feature type="transmembrane region" description="Helical" evidence="6">
    <location>
        <begin position="113"/>
        <end position="132"/>
    </location>
</feature>
<feature type="transmembrane region" description="Helical" evidence="6">
    <location>
        <begin position="250"/>
        <end position="272"/>
    </location>
</feature>
<comment type="subcellular location">
    <subcellularLocation>
        <location evidence="1">Cell membrane</location>
        <topology evidence="1">Multi-pass membrane protein</topology>
    </subcellularLocation>
</comment>